<feature type="domain" description="TonB-dependent receptor-like beta-barrel" evidence="11">
    <location>
        <begin position="462"/>
        <end position="954"/>
    </location>
</feature>
<evidence type="ECO:0000313" key="14">
    <source>
        <dbReference type="Proteomes" id="UP000012046"/>
    </source>
</evidence>
<keyword evidence="5 9" id="KW-0798">TonB box</keyword>
<feature type="domain" description="TonB-dependent receptor plug" evidence="12">
    <location>
        <begin position="54"/>
        <end position="173"/>
    </location>
</feature>
<feature type="chain" id="PRO_5003591682" evidence="10">
    <location>
        <begin position="24"/>
        <end position="989"/>
    </location>
</feature>
<comment type="subcellular location">
    <subcellularLocation>
        <location evidence="1 8">Cell outer membrane</location>
        <topology evidence="1 8">Multi-pass membrane protein</topology>
    </subcellularLocation>
</comment>
<dbReference type="eggNOG" id="COG1629">
    <property type="taxonomic scope" value="Bacteria"/>
</dbReference>
<dbReference type="Pfam" id="PF07715">
    <property type="entry name" value="Plug"/>
    <property type="match status" value="1"/>
</dbReference>
<keyword evidence="2 8" id="KW-0813">Transport</keyword>
<evidence type="ECO:0000259" key="11">
    <source>
        <dbReference type="Pfam" id="PF00593"/>
    </source>
</evidence>
<evidence type="ECO:0000256" key="1">
    <source>
        <dbReference type="ARBA" id="ARBA00004571"/>
    </source>
</evidence>
<evidence type="ECO:0000256" key="6">
    <source>
        <dbReference type="ARBA" id="ARBA00023136"/>
    </source>
</evidence>
<keyword evidence="14" id="KW-1185">Reference proteome</keyword>
<evidence type="ECO:0000256" key="4">
    <source>
        <dbReference type="ARBA" id="ARBA00022692"/>
    </source>
</evidence>
<evidence type="ECO:0000256" key="2">
    <source>
        <dbReference type="ARBA" id="ARBA00022448"/>
    </source>
</evidence>
<dbReference type="PANTHER" id="PTHR47234">
    <property type="match status" value="1"/>
</dbReference>
<dbReference type="GO" id="GO:0009279">
    <property type="term" value="C:cell outer membrane"/>
    <property type="evidence" value="ECO:0007669"/>
    <property type="project" value="UniProtKB-SubCell"/>
</dbReference>
<evidence type="ECO:0000256" key="10">
    <source>
        <dbReference type="SAM" id="SignalP"/>
    </source>
</evidence>
<evidence type="ECO:0000259" key="12">
    <source>
        <dbReference type="Pfam" id="PF07715"/>
    </source>
</evidence>
<evidence type="ECO:0000256" key="8">
    <source>
        <dbReference type="PROSITE-ProRule" id="PRU01360"/>
    </source>
</evidence>
<protein>
    <submittedName>
        <fullName evidence="13">TonB-dependent receptor</fullName>
    </submittedName>
</protein>
<dbReference type="AlphaFoldDB" id="H3ZBY9"/>
<keyword evidence="4 8" id="KW-0812">Transmembrane</keyword>
<dbReference type="Gene3D" id="2.170.130.10">
    <property type="entry name" value="TonB-dependent receptor, plug domain"/>
    <property type="match status" value="1"/>
</dbReference>
<evidence type="ECO:0000256" key="5">
    <source>
        <dbReference type="ARBA" id="ARBA00023077"/>
    </source>
</evidence>
<dbReference type="EMBL" id="AHTH01000009">
    <property type="protein sequence ID" value="EHR41834.1"/>
    <property type="molecule type" value="Genomic_DNA"/>
</dbReference>
<sequence>MKRYAPLSLAIATALAMAVPAAAQQTTEPTDEAKSLERIAVTGSRIKGVDLEGAQPLVVLSAEDIKNSGAGSLYELLKDLGQLRGGNGTFSTSESGATSTATPAGQAAASLRGLGPASTLTLINGRRVAASSFAAGTQNFVDINSIPIAAIERIEILATGASAIYGADAVAGVINYILKKDYDKAEVNLSYANSTASSDEGTANLNLIWGQQVAGGNLTLFADLVDRKAFRAADRDFTRTPILQSNYSYLPKGTPNIYYFSTRSGDEIATPGCPTPLVTTEFGEQICAYYPNEDDVLRSPIKSASAGLMFNKDLNANLNWQTDLFYTRTKSTAVSSPAPINQLNDAEGAWVPENALDIFPGTTRDNDFIYFGNERIYIDPFFSPTGRRLWGFQFDARFTEPRTVEVTTEALRLVSALSGTYRDWDWESAVLVSRSKSTQEAVAGIYNRYKYHAAIAGELCSDGSIASRSGNTLSCATGTNLVGFYNPFLQNDATNDARLVLAQEVPTRDGLSTLYGWDARISGDLFEFRDSFVRAAFGAELRREKITDEPSENAQARFDNGYLVDVFGFGSSLSSASRNQAAVFGEFYVPLTSQLEMLAAGRYDHYNDFGGTFNPKIGFTYRPTDELVLRASWASSFRAPSLTQAGVKLRTTTARYDCSANDVVNQFYCGGQGGTGSLNVLELGNPELKAETSESVSVGFGWSPSRNTTVTVDYWQFDHKKLVDTDMTAALARSITDVSQRHCGLVPEGATGIALNPDLAVGRDRFNICQVLDSEGRNLTNPNANMQQILTNWVNSTPARVTSLPLFRDHVILLENVGRQQVKGIDTRISHTFDLTQGRLGLDLDWTHYLSFERNKAGSDEIESLVGTYRYPRNIANLRLSWRAEDFFTGLGLSYTASYADDISRLRSRNIIEMEDLGVLDDNGERKVAAWTTVRGYVGYDFKNATVSFNIDNLFDRDPPRVYGSSRGFDSINHNALGRNYRLSFSYFF</sequence>
<dbReference type="Gene3D" id="2.40.170.20">
    <property type="entry name" value="TonB-dependent receptor, beta-barrel domain"/>
    <property type="match status" value="1"/>
</dbReference>
<dbReference type="SUPFAM" id="SSF56935">
    <property type="entry name" value="Porins"/>
    <property type="match status" value="1"/>
</dbReference>
<dbReference type="Proteomes" id="UP000012046">
    <property type="component" value="Unassembled WGS sequence"/>
</dbReference>
<dbReference type="InterPro" id="IPR036942">
    <property type="entry name" value="Beta-barrel_TonB_sf"/>
</dbReference>
<reference evidence="13 14" key="1">
    <citation type="journal article" date="2012" name="J. Bacteriol.">
        <title>Genome Sequence of Extracellular-Protease-Producing Alishewanella jeotgali Isolated from Traditional Korean Fermented Seafood.</title>
        <authorList>
            <person name="Jung J."/>
            <person name="Chun J."/>
            <person name="Park W."/>
        </authorList>
    </citation>
    <scope>NUCLEOTIDE SEQUENCE [LARGE SCALE GENOMIC DNA]</scope>
    <source>
        <strain evidence="13 14">KCTC 22429</strain>
    </source>
</reference>
<keyword evidence="6 8" id="KW-0472">Membrane</keyword>
<dbReference type="PROSITE" id="PS52016">
    <property type="entry name" value="TONB_DEPENDENT_REC_3"/>
    <property type="match status" value="1"/>
</dbReference>
<name>H3ZBY9_9ALTE</name>
<dbReference type="PANTHER" id="PTHR47234:SF2">
    <property type="entry name" value="TONB-DEPENDENT RECEPTOR"/>
    <property type="match status" value="1"/>
</dbReference>
<keyword evidence="10" id="KW-0732">Signal</keyword>
<organism evidence="13 14">
    <name type="scientific">Alishewanella jeotgali KCTC 22429</name>
    <dbReference type="NCBI Taxonomy" id="1129374"/>
    <lineage>
        <taxon>Bacteria</taxon>
        <taxon>Pseudomonadati</taxon>
        <taxon>Pseudomonadota</taxon>
        <taxon>Gammaproteobacteria</taxon>
        <taxon>Alteromonadales</taxon>
        <taxon>Alteromonadaceae</taxon>
        <taxon>Alishewanella</taxon>
    </lineage>
</organism>
<evidence type="ECO:0000313" key="13">
    <source>
        <dbReference type="EMBL" id="EHR41834.1"/>
    </source>
</evidence>
<evidence type="ECO:0000256" key="3">
    <source>
        <dbReference type="ARBA" id="ARBA00022452"/>
    </source>
</evidence>
<feature type="signal peptide" evidence="10">
    <location>
        <begin position="1"/>
        <end position="23"/>
    </location>
</feature>
<dbReference type="STRING" id="1129374.AJE_04285"/>
<dbReference type="InterPro" id="IPR000531">
    <property type="entry name" value="Beta-barrel_TonB"/>
</dbReference>
<dbReference type="InterPro" id="IPR012910">
    <property type="entry name" value="Plug_dom"/>
</dbReference>
<gene>
    <name evidence="13" type="ORF">AJE_04285</name>
</gene>
<dbReference type="InterPro" id="IPR037066">
    <property type="entry name" value="Plug_dom_sf"/>
</dbReference>
<dbReference type="RefSeq" id="WP_008949836.1">
    <property type="nucleotide sequence ID" value="NZ_AHTH01000009.1"/>
</dbReference>
<evidence type="ECO:0000256" key="9">
    <source>
        <dbReference type="RuleBase" id="RU003357"/>
    </source>
</evidence>
<keyword evidence="13" id="KW-0675">Receptor</keyword>
<dbReference type="PATRIC" id="fig|1129374.4.peg.859"/>
<keyword evidence="7 8" id="KW-0998">Cell outer membrane</keyword>
<comment type="caution">
    <text evidence="13">The sequence shown here is derived from an EMBL/GenBank/DDBJ whole genome shotgun (WGS) entry which is preliminary data.</text>
</comment>
<evidence type="ECO:0000256" key="7">
    <source>
        <dbReference type="ARBA" id="ARBA00023237"/>
    </source>
</evidence>
<dbReference type="eggNOG" id="COG4771">
    <property type="taxonomic scope" value="Bacteria"/>
</dbReference>
<dbReference type="InterPro" id="IPR039426">
    <property type="entry name" value="TonB-dep_rcpt-like"/>
</dbReference>
<accession>H3ZBY9</accession>
<comment type="similarity">
    <text evidence="8 9">Belongs to the TonB-dependent receptor family.</text>
</comment>
<proteinExistence type="inferred from homology"/>
<keyword evidence="3 8" id="KW-1134">Transmembrane beta strand</keyword>
<dbReference type="Pfam" id="PF00593">
    <property type="entry name" value="TonB_dep_Rec_b-barrel"/>
    <property type="match status" value="1"/>
</dbReference>